<comment type="similarity">
    <text evidence="1">Belongs to the TolB family.</text>
</comment>
<dbReference type="Pfam" id="PF07676">
    <property type="entry name" value="PD40"/>
    <property type="match status" value="2"/>
</dbReference>
<protein>
    <recommendedName>
        <fullName evidence="4">DUF5050 domain-containing protein</fullName>
    </recommendedName>
</protein>
<feature type="non-terminal residue" evidence="3">
    <location>
        <position position="70"/>
    </location>
</feature>
<dbReference type="EMBL" id="BARU01027378">
    <property type="protein sequence ID" value="GAH73577.1"/>
    <property type="molecule type" value="Genomic_DNA"/>
</dbReference>
<gene>
    <name evidence="3" type="ORF">S03H2_43839</name>
</gene>
<evidence type="ECO:0000256" key="1">
    <source>
        <dbReference type="ARBA" id="ARBA00009820"/>
    </source>
</evidence>
<dbReference type="PANTHER" id="PTHR36842:SF1">
    <property type="entry name" value="PROTEIN TOLB"/>
    <property type="match status" value="1"/>
</dbReference>
<feature type="compositionally biased region" description="Polar residues" evidence="2">
    <location>
        <begin position="49"/>
        <end position="59"/>
    </location>
</feature>
<dbReference type="Gene3D" id="2.120.10.30">
    <property type="entry name" value="TolB, C-terminal domain"/>
    <property type="match status" value="1"/>
</dbReference>
<accession>X1HVV5</accession>
<dbReference type="InterPro" id="IPR011042">
    <property type="entry name" value="6-blade_b-propeller_TolB-like"/>
</dbReference>
<sequence length="70" mass="7838">MNSDGSGLTNLTYNPAYDDYPVWSPDGNKIAFTSNRDGNYEIYVMNSDGSEQTNLTNNPADDLWPDWSPD</sequence>
<evidence type="ECO:0008006" key="4">
    <source>
        <dbReference type="Google" id="ProtNLM"/>
    </source>
</evidence>
<proteinExistence type="inferred from homology"/>
<name>X1HVV5_9ZZZZ</name>
<comment type="caution">
    <text evidence="3">The sequence shown here is derived from an EMBL/GenBank/DDBJ whole genome shotgun (WGS) entry which is preliminary data.</text>
</comment>
<dbReference type="SUPFAM" id="SSF82171">
    <property type="entry name" value="DPP6 N-terminal domain-like"/>
    <property type="match status" value="1"/>
</dbReference>
<dbReference type="PANTHER" id="PTHR36842">
    <property type="entry name" value="PROTEIN TOLB HOMOLOG"/>
    <property type="match status" value="1"/>
</dbReference>
<organism evidence="3">
    <name type="scientific">marine sediment metagenome</name>
    <dbReference type="NCBI Taxonomy" id="412755"/>
    <lineage>
        <taxon>unclassified sequences</taxon>
        <taxon>metagenomes</taxon>
        <taxon>ecological metagenomes</taxon>
    </lineage>
</organism>
<dbReference type="InterPro" id="IPR011659">
    <property type="entry name" value="WD40"/>
</dbReference>
<feature type="region of interest" description="Disordered" evidence="2">
    <location>
        <begin position="49"/>
        <end position="70"/>
    </location>
</feature>
<evidence type="ECO:0000256" key="2">
    <source>
        <dbReference type="SAM" id="MobiDB-lite"/>
    </source>
</evidence>
<evidence type="ECO:0000313" key="3">
    <source>
        <dbReference type="EMBL" id="GAH73577.1"/>
    </source>
</evidence>
<reference evidence="3" key="1">
    <citation type="journal article" date="2014" name="Front. Microbiol.">
        <title>High frequency of phylogenetically diverse reductive dehalogenase-homologous genes in deep subseafloor sedimentary metagenomes.</title>
        <authorList>
            <person name="Kawai M."/>
            <person name="Futagami T."/>
            <person name="Toyoda A."/>
            <person name="Takaki Y."/>
            <person name="Nishi S."/>
            <person name="Hori S."/>
            <person name="Arai W."/>
            <person name="Tsubouchi T."/>
            <person name="Morono Y."/>
            <person name="Uchiyama I."/>
            <person name="Ito T."/>
            <person name="Fujiyama A."/>
            <person name="Inagaki F."/>
            <person name="Takami H."/>
        </authorList>
    </citation>
    <scope>NUCLEOTIDE SEQUENCE</scope>
    <source>
        <strain evidence="3">Expedition CK06-06</strain>
    </source>
</reference>
<dbReference type="AlphaFoldDB" id="X1HVV5"/>